<dbReference type="Proteomes" id="UP000039021">
    <property type="component" value="Unassembled WGS sequence"/>
</dbReference>
<evidence type="ECO:0000313" key="3">
    <source>
        <dbReference type="EMBL" id="COY40896.1"/>
    </source>
</evidence>
<dbReference type="Proteomes" id="UP000048289">
    <property type="component" value="Unassembled WGS sequence"/>
</dbReference>
<organism evidence="1 6">
    <name type="scientific">Mycobacterium tuberculosis</name>
    <dbReference type="NCBI Taxonomy" id="1773"/>
    <lineage>
        <taxon>Bacteria</taxon>
        <taxon>Bacillati</taxon>
        <taxon>Actinomycetota</taxon>
        <taxon>Actinomycetes</taxon>
        <taxon>Mycobacteriales</taxon>
        <taxon>Mycobacteriaceae</taxon>
        <taxon>Mycobacterium</taxon>
        <taxon>Mycobacterium tuberculosis complex</taxon>
    </lineage>
</organism>
<reference evidence="4 5" key="1">
    <citation type="submission" date="2015-03" db="EMBL/GenBank/DDBJ databases">
        <authorList>
            <consortium name="Pathogen Informatics"/>
        </authorList>
    </citation>
    <scope>NUCLEOTIDE SEQUENCE [LARGE SCALE GENOMIC DNA]</scope>
    <source>
        <strain evidence="2 5">G09801536</strain>
        <strain evidence="1 6">G09901357</strain>
        <strain evidence="4">N09902308</strain>
    </source>
</reference>
<evidence type="ECO:0000313" key="4">
    <source>
        <dbReference type="Proteomes" id="UP000039021"/>
    </source>
</evidence>
<evidence type="ECO:0000313" key="2">
    <source>
        <dbReference type="EMBL" id="COV17966.1"/>
    </source>
</evidence>
<dbReference type="AlphaFoldDB" id="A0A654T6Z9"/>
<evidence type="ECO:0000313" key="1">
    <source>
        <dbReference type="EMBL" id="CFE38856.1"/>
    </source>
</evidence>
<sequence>MALISIAALPSTTTPSAAMVSPGRVTKRWRFLSSLAGITSSAPSGSSTATFLAPSSASARSALPALDLARASK</sequence>
<evidence type="ECO:0000313" key="6">
    <source>
        <dbReference type="Proteomes" id="UP000048289"/>
    </source>
</evidence>
<dbReference type="EMBL" id="CFOE01000113">
    <property type="protein sequence ID" value="CFE38856.1"/>
    <property type="molecule type" value="Genomic_DNA"/>
</dbReference>
<proteinExistence type="predicted"/>
<protein>
    <submittedName>
        <fullName evidence="1">Uncharacterized protein</fullName>
    </submittedName>
</protein>
<dbReference type="EMBL" id="CSBK01001190">
    <property type="protein sequence ID" value="COY40896.1"/>
    <property type="molecule type" value="Genomic_DNA"/>
</dbReference>
<dbReference type="Proteomes" id="UP000045842">
    <property type="component" value="Unassembled WGS sequence"/>
</dbReference>
<dbReference type="EMBL" id="CSAD01000126">
    <property type="protein sequence ID" value="COV17966.1"/>
    <property type="molecule type" value="Genomic_DNA"/>
</dbReference>
<accession>A0A654T6Z9</accession>
<evidence type="ECO:0000313" key="5">
    <source>
        <dbReference type="Proteomes" id="UP000045842"/>
    </source>
</evidence>
<reference evidence="3" key="2">
    <citation type="submission" date="2015-03" db="EMBL/GenBank/DDBJ databases">
        <authorList>
            <consortium name="Pathogen Informatics"/>
            <person name="Murphy D."/>
        </authorList>
    </citation>
    <scope>NUCLEOTIDE SEQUENCE</scope>
    <source>
        <strain evidence="3">N09902308</strain>
    </source>
</reference>
<name>A0A654T6Z9_MYCTX</name>
<gene>
    <name evidence="2" type="ORF">ERS007679_01240</name>
    <name evidence="1" type="ORF">ERS007681_01225</name>
    <name evidence="3" type="ORF">ERS007739_02565</name>
</gene>